<accession>L7VYE3</accession>
<sequence length="79" mass="8612">MVRKIFKTGNSMVVSLSKELLDALQLSEGSEVSIELNLAQGQIIMTPTTPTADGVDTLFARQVADFIEEYRPALEALAQ</sequence>
<dbReference type="GO" id="GO:0003677">
    <property type="term" value="F:DNA binding"/>
    <property type="evidence" value="ECO:0007669"/>
    <property type="project" value="InterPro"/>
</dbReference>
<dbReference type="InterPro" id="IPR037914">
    <property type="entry name" value="SpoVT-AbrB_sf"/>
</dbReference>
<dbReference type="AlphaFoldDB" id="L7VYE3"/>
<dbReference type="InterPro" id="IPR007159">
    <property type="entry name" value="SpoVT-AbrB_dom"/>
</dbReference>
<evidence type="ECO:0000313" key="2">
    <source>
        <dbReference type="EMBL" id="AGC72446.1"/>
    </source>
</evidence>
<reference evidence="2" key="1">
    <citation type="submission" date="2012-09" db="EMBL/GenBank/DDBJ databases">
        <title>Metagenomic Characterization of a Microbial Community in Wastewater Detects High Levels of Antibiotic Resistance.</title>
        <authorList>
            <person name="Abrams M."/>
            <person name="Caldwell A."/>
            <person name="Vandaei E."/>
            <person name="Lee W."/>
            <person name="Perrott J."/>
            <person name="Khan S.Y."/>
            <person name="Ta J."/>
            <person name="Romero D."/>
            <person name="Nguyen V."/>
            <person name="Pourmand N."/>
            <person name="Ouverney C.C."/>
        </authorList>
    </citation>
    <scope>NUCLEOTIDE SEQUENCE</scope>
</reference>
<evidence type="ECO:0000259" key="1">
    <source>
        <dbReference type="SMART" id="SM00966"/>
    </source>
</evidence>
<dbReference type="EMBL" id="JX649902">
    <property type="protein sequence ID" value="AGC72446.1"/>
    <property type="molecule type" value="Genomic_DNA"/>
</dbReference>
<dbReference type="SUPFAM" id="SSF89447">
    <property type="entry name" value="AbrB/MazE/MraZ-like"/>
    <property type="match status" value="1"/>
</dbReference>
<protein>
    <recommendedName>
        <fullName evidence="1">SpoVT-AbrB domain-containing protein</fullName>
    </recommendedName>
</protein>
<dbReference type="Gene3D" id="2.10.260.10">
    <property type="match status" value="1"/>
</dbReference>
<organism evidence="2">
    <name type="scientific">uncultured bacterium A1Q1_fos_493</name>
    <dbReference type="NCBI Taxonomy" id="1256577"/>
    <lineage>
        <taxon>Bacteria</taxon>
        <taxon>environmental samples</taxon>
    </lineage>
</organism>
<name>L7VYE3_9BACT</name>
<proteinExistence type="predicted"/>
<dbReference type="SMART" id="SM00966">
    <property type="entry name" value="SpoVT_AbrB"/>
    <property type="match status" value="1"/>
</dbReference>
<feature type="domain" description="SpoVT-AbrB" evidence="1">
    <location>
        <begin position="6"/>
        <end position="53"/>
    </location>
</feature>